<sequence length="59" mass="6544">MSMGVGAEILWFAMAFTLVLSALVARRLPMRDWLKMALAWAAIFALLFLAIRGYQLVAG</sequence>
<dbReference type="EMBL" id="JACIJH010000013">
    <property type="protein sequence ID" value="MBB5708009.1"/>
    <property type="molecule type" value="Genomic_DNA"/>
</dbReference>
<accession>A0A7W9B837</accession>
<keyword evidence="3" id="KW-1185">Reference proteome</keyword>
<keyword evidence="1" id="KW-0472">Membrane</keyword>
<keyword evidence="1" id="KW-1133">Transmembrane helix</keyword>
<comment type="caution">
    <text evidence="2">The sequence shown here is derived from an EMBL/GenBank/DDBJ whole genome shotgun (WGS) entry which is preliminary data.</text>
</comment>
<evidence type="ECO:0000313" key="2">
    <source>
        <dbReference type="EMBL" id="MBB5708009.1"/>
    </source>
</evidence>
<evidence type="ECO:0000313" key="3">
    <source>
        <dbReference type="Proteomes" id="UP000537161"/>
    </source>
</evidence>
<reference evidence="2 3" key="1">
    <citation type="submission" date="2020-08" db="EMBL/GenBank/DDBJ databases">
        <title>Genomic Encyclopedia of Type Strains, Phase IV (KMG-IV): sequencing the most valuable type-strain genomes for metagenomic binning, comparative biology and taxonomic classification.</title>
        <authorList>
            <person name="Goeker M."/>
        </authorList>
    </citation>
    <scope>NUCLEOTIDE SEQUENCE [LARGE SCALE GENOMIC DNA]</scope>
    <source>
        <strain evidence="2 3">DSM 27163</strain>
    </source>
</reference>
<feature type="transmembrane region" description="Helical" evidence="1">
    <location>
        <begin position="37"/>
        <end position="57"/>
    </location>
</feature>
<organism evidence="2 3">
    <name type="scientific">Sphingopyxis panaciterrulae</name>
    <dbReference type="NCBI Taxonomy" id="462372"/>
    <lineage>
        <taxon>Bacteria</taxon>
        <taxon>Pseudomonadati</taxon>
        <taxon>Pseudomonadota</taxon>
        <taxon>Alphaproteobacteria</taxon>
        <taxon>Sphingomonadales</taxon>
        <taxon>Sphingomonadaceae</taxon>
        <taxon>Sphingopyxis</taxon>
    </lineage>
</organism>
<dbReference type="AlphaFoldDB" id="A0A7W9B837"/>
<keyword evidence="1" id="KW-0812">Transmembrane</keyword>
<protein>
    <submittedName>
        <fullName evidence="2">Uncharacterized protein</fullName>
    </submittedName>
</protein>
<name>A0A7W9B837_9SPHN</name>
<evidence type="ECO:0000256" key="1">
    <source>
        <dbReference type="SAM" id="Phobius"/>
    </source>
</evidence>
<gene>
    <name evidence="2" type="ORF">FHR21_003379</name>
</gene>
<feature type="transmembrane region" description="Helical" evidence="1">
    <location>
        <begin position="6"/>
        <end position="25"/>
    </location>
</feature>
<dbReference type="Proteomes" id="UP000537161">
    <property type="component" value="Unassembled WGS sequence"/>
</dbReference>
<proteinExistence type="predicted"/>
<dbReference type="RefSeq" id="WP_184100422.1">
    <property type="nucleotide sequence ID" value="NZ_JACIJH010000013.1"/>
</dbReference>